<dbReference type="EMBL" id="JAGPNK010000003">
    <property type="protein sequence ID" value="KAH7324775.1"/>
    <property type="molecule type" value="Genomic_DNA"/>
</dbReference>
<comment type="caution">
    <text evidence="1">The sequence shown here is derived from an EMBL/GenBank/DDBJ whole genome shotgun (WGS) entry which is preliminary data.</text>
</comment>
<evidence type="ECO:0000313" key="2">
    <source>
        <dbReference type="Proteomes" id="UP000813444"/>
    </source>
</evidence>
<name>A0A8K0SXK8_9HYPO</name>
<organism evidence="1 2">
    <name type="scientific">Stachybotrys elegans</name>
    <dbReference type="NCBI Taxonomy" id="80388"/>
    <lineage>
        <taxon>Eukaryota</taxon>
        <taxon>Fungi</taxon>
        <taxon>Dikarya</taxon>
        <taxon>Ascomycota</taxon>
        <taxon>Pezizomycotina</taxon>
        <taxon>Sordariomycetes</taxon>
        <taxon>Hypocreomycetidae</taxon>
        <taxon>Hypocreales</taxon>
        <taxon>Stachybotryaceae</taxon>
        <taxon>Stachybotrys</taxon>
    </lineage>
</organism>
<dbReference type="AlphaFoldDB" id="A0A8K0SXK8"/>
<protein>
    <submittedName>
        <fullName evidence="1">Uncharacterized protein</fullName>
    </submittedName>
</protein>
<gene>
    <name evidence="1" type="ORF">B0I35DRAFT_169924</name>
</gene>
<proteinExistence type="predicted"/>
<dbReference type="Proteomes" id="UP000813444">
    <property type="component" value="Unassembled WGS sequence"/>
</dbReference>
<sequence length="271" mass="29942">MPKSSSALQNSGGLMVWGIPTELDSILYIPRHDDGSLHTPIYAVSKVLETSFKPSSAHEAGVHLKYLQSPRLDGTDAQVEFFVNQFPAEGVARVERRGMGVDLPTAILPSPVPKDRFTINFLSTSALQAHVHESYSSGTVADKLQAARLELEFVVSYNPREARQKVLQWRMQNDGLKPLHHILVDADSNEPGDAVQAMYFHKSIGGHQPSPTHNEGFLLTRSGASADEKLLILTSLFSMLSRMRQSQRRPSQGLTKRLYGQASSIVSKLRV</sequence>
<keyword evidence="2" id="KW-1185">Reference proteome</keyword>
<reference evidence="1" key="1">
    <citation type="journal article" date="2021" name="Nat. Commun.">
        <title>Genetic determinants of endophytism in the Arabidopsis root mycobiome.</title>
        <authorList>
            <person name="Mesny F."/>
            <person name="Miyauchi S."/>
            <person name="Thiergart T."/>
            <person name="Pickel B."/>
            <person name="Atanasova L."/>
            <person name="Karlsson M."/>
            <person name="Huettel B."/>
            <person name="Barry K.W."/>
            <person name="Haridas S."/>
            <person name="Chen C."/>
            <person name="Bauer D."/>
            <person name="Andreopoulos W."/>
            <person name="Pangilinan J."/>
            <person name="LaButti K."/>
            <person name="Riley R."/>
            <person name="Lipzen A."/>
            <person name="Clum A."/>
            <person name="Drula E."/>
            <person name="Henrissat B."/>
            <person name="Kohler A."/>
            <person name="Grigoriev I.V."/>
            <person name="Martin F.M."/>
            <person name="Hacquard S."/>
        </authorList>
    </citation>
    <scope>NUCLEOTIDE SEQUENCE</scope>
    <source>
        <strain evidence="1">MPI-CAGE-CH-0235</strain>
    </source>
</reference>
<evidence type="ECO:0000313" key="1">
    <source>
        <dbReference type="EMBL" id="KAH7324775.1"/>
    </source>
</evidence>
<accession>A0A8K0SXK8</accession>